<reference evidence="5" key="1">
    <citation type="submission" date="2015-09" db="EMBL/GenBank/DDBJ databases">
        <authorList>
            <person name="Rodrigo-Torres L."/>
            <person name="Arahal D.R."/>
        </authorList>
    </citation>
    <scope>NUCLEOTIDE SEQUENCE [LARGE SCALE GENOMIC DNA]</scope>
    <source>
        <strain evidence="5">CECT 4293</strain>
    </source>
</reference>
<feature type="compositionally biased region" description="Basic and acidic residues" evidence="1">
    <location>
        <begin position="51"/>
        <end position="61"/>
    </location>
</feature>
<dbReference type="GeneID" id="55492440"/>
<dbReference type="EMBL" id="CYPS01000003">
    <property type="protein sequence ID" value="CUH41169.1"/>
    <property type="molecule type" value="Genomic_DNA"/>
</dbReference>
<evidence type="ECO:0000313" key="5">
    <source>
        <dbReference type="Proteomes" id="UP000050786"/>
    </source>
</evidence>
<organism evidence="3 4">
    <name type="scientific">Ruegeria atlantica</name>
    <dbReference type="NCBI Taxonomy" id="81569"/>
    <lineage>
        <taxon>Bacteria</taxon>
        <taxon>Pseudomonadati</taxon>
        <taxon>Pseudomonadota</taxon>
        <taxon>Alphaproteobacteria</taxon>
        <taxon>Rhodobacterales</taxon>
        <taxon>Roseobacteraceae</taxon>
        <taxon>Ruegeria</taxon>
    </lineage>
</organism>
<reference evidence="3 4" key="2">
    <citation type="submission" date="2015-09" db="EMBL/GenBank/DDBJ databases">
        <authorList>
            <consortium name="Swine Surveillance"/>
        </authorList>
    </citation>
    <scope>NUCLEOTIDE SEQUENCE [LARGE SCALE GENOMIC DNA]</scope>
    <source>
        <strain evidence="3 4">CECT 4292</strain>
        <strain evidence="2">CECT 4293</strain>
    </source>
</reference>
<gene>
    <name evidence="3" type="ORF">RUA4292_01174</name>
    <name evidence="2" type="ORF">RUM4293_00033</name>
</gene>
<protein>
    <recommendedName>
        <fullName evidence="6">Copper resistance protein B</fullName>
    </recommendedName>
</protein>
<evidence type="ECO:0000313" key="3">
    <source>
        <dbReference type="EMBL" id="CUH47007.1"/>
    </source>
</evidence>
<keyword evidence="5" id="KW-1185">Reference proteome</keyword>
<dbReference type="RefSeq" id="WP_058271327.1">
    <property type="nucleotide sequence ID" value="NZ_CYPU01000019.1"/>
</dbReference>
<evidence type="ECO:0000256" key="1">
    <source>
        <dbReference type="SAM" id="MobiDB-lite"/>
    </source>
</evidence>
<feature type="region of interest" description="Disordered" evidence="1">
    <location>
        <begin position="41"/>
        <end position="61"/>
    </location>
</feature>
<dbReference type="AlphaFoldDB" id="A0A0P1EBU8"/>
<evidence type="ECO:0008006" key="6">
    <source>
        <dbReference type="Google" id="ProtNLM"/>
    </source>
</evidence>
<evidence type="ECO:0000313" key="4">
    <source>
        <dbReference type="Proteomes" id="UP000050783"/>
    </source>
</evidence>
<name>A0A0P1EBU8_9RHOB</name>
<dbReference type="EMBL" id="CYPU01000019">
    <property type="protein sequence ID" value="CUH47007.1"/>
    <property type="molecule type" value="Genomic_DNA"/>
</dbReference>
<dbReference type="Proteomes" id="UP000050786">
    <property type="component" value="Unassembled WGS sequence"/>
</dbReference>
<evidence type="ECO:0000313" key="2">
    <source>
        <dbReference type="EMBL" id="CUH41169.1"/>
    </source>
</evidence>
<proteinExistence type="predicted"/>
<dbReference type="Proteomes" id="UP000050783">
    <property type="component" value="Unassembled WGS sequence"/>
</dbReference>
<accession>A0A0P1EBU8</accession>
<sequence>MPTLFLEEVQKRPKMKSSIFRKTSAACILAFSLSQSGAAAENASNPLSKGRNTDLRIQHTDGNSGEKTDYFIDGAFMALDNLKIKYELHYNNISANGMSSSDWEKALVKLIYFPTEGLLNETWGYRAAVGLDWIVEFGNDDQGIGTGSDQLGPFVGVAFGNQDTGLSLIPLVQHFFDYNGDTDISQTALRLIALQPFATDYWAKLDLKVPYDWEEDAWSGSAEVQIGYNINEGIAVYGEALLGIGGNRSFDEGFGVGLRFRY</sequence>